<sequence>MSIFKKIMISFLLITAVFAGAVFLFLQHPTFGKAPVGKRLERIKKSPHYKKDMFDNINYTPQLAEDASMPKVMFRFLFGKNKFAKPAQKFNLNKTNLRNLDPNEDIYVWMGHSSYFIQIEGKKILVDPVFSGNASPVSFTTKAFEGSDLYSTDDIPDLDYLIITHDHWDHLDYKTVKKLNPKVKTVITGLGTGEHLEYWKYDPKKIIELDWGESFNLGNGFKVYAETARHFSGRTMKRNQAIWASFVFETPQRKIYLGGDSGFDDHFEKIGKKHGGFDLAILELGQYNKDWRYIHMMPEEFLVAAKNLKADHIIPVHNSKFELALHGWKEPLEKISILNEKENLRLITPKIGEKVNWNDDGKVYEKWWESYE</sequence>
<dbReference type="PANTHER" id="PTHR15032">
    <property type="entry name" value="N-ACYL-PHOSPHATIDYLETHANOLAMINE-HYDROLYZING PHOSPHOLIPASE D"/>
    <property type="match status" value="1"/>
</dbReference>
<keyword evidence="2" id="KW-0378">Hydrolase</keyword>
<reference evidence="3" key="1">
    <citation type="submission" date="2018-11" db="EMBL/GenBank/DDBJ databases">
        <title>Proposal to divide the Flavobacteriaceae and reorganize its genera based on Amino Acid Identity values calculated from whole genome sequences.</title>
        <authorList>
            <person name="Nicholson A.C."/>
            <person name="Gulvik C.A."/>
            <person name="Whitney A.M."/>
            <person name="Humrighouse B.W."/>
            <person name="Bell M."/>
            <person name="Holmes B."/>
            <person name="Steigerwalt A.G."/>
            <person name="Villarma A."/>
            <person name="Sheth M."/>
            <person name="Batra D."/>
            <person name="Pryor J."/>
            <person name="Bernardet J.-F."/>
            <person name="Hugo C."/>
            <person name="Kampfer P."/>
            <person name="Newman J.D."/>
            <person name="McQuiston J.R."/>
        </authorList>
    </citation>
    <scope>NUCLEOTIDE SEQUENCE [LARGE SCALE GENOMIC DNA]</scope>
    <source>
        <strain evidence="3">G0081</strain>
    </source>
</reference>
<dbReference type="PIRSF" id="PIRSF038896">
    <property type="entry name" value="NAPE-PLD"/>
    <property type="match status" value="1"/>
</dbReference>
<dbReference type="InterPro" id="IPR001279">
    <property type="entry name" value="Metallo-B-lactamas"/>
</dbReference>
<dbReference type="InterPro" id="IPR024884">
    <property type="entry name" value="NAPE-PLD"/>
</dbReference>
<feature type="domain" description="Metallo-beta-lactamase" evidence="1">
    <location>
        <begin position="111"/>
        <end position="317"/>
    </location>
</feature>
<evidence type="ECO:0000259" key="1">
    <source>
        <dbReference type="SMART" id="SM00849"/>
    </source>
</evidence>
<name>A0A3G8XVS3_9FLAO</name>
<gene>
    <name evidence="2" type="ORF">EIB73_03410</name>
</gene>
<dbReference type="GO" id="GO:0005737">
    <property type="term" value="C:cytoplasm"/>
    <property type="evidence" value="ECO:0007669"/>
    <property type="project" value="TreeGrafter"/>
</dbReference>
<dbReference type="SMART" id="SM00849">
    <property type="entry name" value="Lactamase_B"/>
    <property type="match status" value="1"/>
</dbReference>
<keyword evidence="3" id="KW-1185">Reference proteome</keyword>
<proteinExistence type="predicted"/>
<dbReference type="KEGG" id="ccas:EIB73_03410"/>
<organism evidence="2 3">
    <name type="scientific">Kaistella carnis</name>
    <dbReference type="NCBI Taxonomy" id="1241979"/>
    <lineage>
        <taxon>Bacteria</taxon>
        <taxon>Pseudomonadati</taxon>
        <taxon>Bacteroidota</taxon>
        <taxon>Flavobacteriia</taxon>
        <taxon>Flavobacteriales</taxon>
        <taxon>Weeksellaceae</taxon>
        <taxon>Chryseobacterium group</taxon>
        <taxon>Kaistella</taxon>
    </lineage>
</organism>
<accession>A0A3G8XVS3</accession>
<dbReference type="Pfam" id="PF12706">
    <property type="entry name" value="Lactamase_B_2"/>
    <property type="match status" value="1"/>
</dbReference>
<dbReference type="Gene3D" id="3.60.15.10">
    <property type="entry name" value="Ribonuclease Z/Hydroxyacylglutathione hydrolase-like"/>
    <property type="match status" value="1"/>
</dbReference>
<dbReference type="GO" id="GO:0008270">
    <property type="term" value="F:zinc ion binding"/>
    <property type="evidence" value="ECO:0007669"/>
    <property type="project" value="InterPro"/>
</dbReference>
<evidence type="ECO:0000313" key="3">
    <source>
        <dbReference type="Proteomes" id="UP000270185"/>
    </source>
</evidence>
<dbReference type="GO" id="GO:0070290">
    <property type="term" value="F:N-acylphosphatidylethanolamine-specific phospholipase D activity"/>
    <property type="evidence" value="ECO:0007669"/>
    <property type="project" value="InterPro"/>
</dbReference>
<dbReference type="OrthoDB" id="9805728at2"/>
<protein>
    <submittedName>
        <fullName evidence="2">MBL fold metallo-hydrolase</fullName>
    </submittedName>
</protein>
<dbReference type="SUPFAM" id="SSF56281">
    <property type="entry name" value="Metallo-hydrolase/oxidoreductase"/>
    <property type="match status" value="1"/>
</dbReference>
<dbReference type="EMBL" id="CP034159">
    <property type="protein sequence ID" value="AZI32286.1"/>
    <property type="molecule type" value="Genomic_DNA"/>
</dbReference>
<dbReference type="AlphaFoldDB" id="A0A3G8XVS3"/>
<dbReference type="Proteomes" id="UP000270185">
    <property type="component" value="Chromosome"/>
</dbReference>
<dbReference type="InterPro" id="IPR036866">
    <property type="entry name" value="RibonucZ/Hydroxyglut_hydro"/>
</dbReference>
<dbReference type="PANTHER" id="PTHR15032:SF4">
    <property type="entry name" value="N-ACYL-PHOSPHATIDYLETHANOLAMINE-HYDROLYZING PHOSPHOLIPASE D"/>
    <property type="match status" value="1"/>
</dbReference>
<evidence type="ECO:0000313" key="2">
    <source>
        <dbReference type="EMBL" id="AZI32286.1"/>
    </source>
</evidence>